<protein>
    <submittedName>
        <fullName evidence="3">Uncharacterized protein</fullName>
    </submittedName>
</protein>
<evidence type="ECO:0000256" key="1">
    <source>
        <dbReference type="SAM" id="MobiDB-lite"/>
    </source>
</evidence>
<evidence type="ECO:0000313" key="3">
    <source>
        <dbReference type="EMBL" id="GCE01382.1"/>
    </source>
</evidence>
<accession>A0A401Z3D0</accession>
<dbReference type="RefSeq" id="WP_126643017.1">
    <property type="nucleotide sequence ID" value="NZ_BIFH01000048.1"/>
</dbReference>
<keyword evidence="4" id="KW-1185">Reference proteome</keyword>
<gene>
    <name evidence="3" type="ORF">EHYA_09148</name>
</gene>
<dbReference type="AlphaFoldDB" id="A0A401Z3D0"/>
<proteinExistence type="predicted"/>
<sequence length="66" mass="7033">MITVFLVTDLLLVVGVLIVLLCLRDRPRTRTATHDGPRIELDDTTRAEASGGVLGAHTDHGSRPGG</sequence>
<feature type="transmembrane region" description="Helical" evidence="2">
    <location>
        <begin position="6"/>
        <end position="23"/>
    </location>
</feature>
<comment type="caution">
    <text evidence="3">The sequence shown here is derived from an EMBL/GenBank/DDBJ whole genome shotgun (WGS) entry which is preliminary data.</text>
</comment>
<keyword evidence="2" id="KW-0812">Transmembrane</keyword>
<dbReference type="OrthoDB" id="9991216at2"/>
<name>A0A401Z3D0_9ACTN</name>
<keyword evidence="2" id="KW-1133">Transmembrane helix</keyword>
<reference evidence="3 4" key="1">
    <citation type="submission" date="2018-12" db="EMBL/GenBank/DDBJ databases">
        <title>Draft genome sequence of Embleya hyalina NBRC 13850T.</title>
        <authorList>
            <person name="Komaki H."/>
            <person name="Hosoyama A."/>
            <person name="Kimura A."/>
            <person name="Ichikawa N."/>
            <person name="Tamura T."/>
        </authorList>
    </citation>
    <scope>NUCLEOTIDE SEQUENCE [LARGE SCALE GENOMIC DNA]</scope>
    <source>
        <strain evidence="3 4">NBRC 13850</strain>
    </source>
</reference>
<keyword evidence="2" id="KW-0472">Membrane</keyword>
<feature type="region of interest" description="Disordered" evidence="1">
    <location>
        <begin position="29"/>
        <end position="66"/>
    </location>
</feature>
<evidence type="ECO:0000256" key="2">
    <source>
        <dbReference type="SAM" id="Phobius"/>
    </source>
</evidence>
<feature type="compositionally biased region" description="Basic and acidic residues" evidence="1">
    <location>
        <begin position="29"/>
        <end position="46"/>
    </location>
</feature>
<dbReference type="Proteomes" id="UP000286931">
    <property type="component" value="Unassembled WGS sequence"/>
</dbReference>
<evidence type="ECO:0000313" key="4">
    <source>
        <dbReference type="Proteomes" id="UP000286931"/>
    </source>
</evidence>
<feature type="compositionally biased region" description="Basic and acidic residues" evidence="1">
    <location>
        <begin position="57"/>
        <end position="66"/>
    </location>
</feature>
<dbReference type="EMBL" id="BIFH01000048">
    <property type="protein sequence ID" value="GCE01382.1"/>
    <property type="molecule type" value="Genomic_DNA"/>
</dbReference>
<organism evidence="3 4">
    <name type="scientific">Embleya hyalina</name>
    <dbReference type="NCBI Taxonomy" id="516124"/>
    <lineage>
        <taxon>Bacteria</taxon>
        <taxon>Bacillati</taxon>
        <taxon>Actinomycetota</taxon>
        <taxon>Actinomycetes</taxon>
        <taxon>Kitasatosporales</taxon>
        <taxon>Streptomycetaceae</taxon>
        <taxon>Embleya</taxon>
    </lineage>
</organism>